<gene>
    <name evidence="2" type="ORF">EVAR_34664_1</name>
</gene>
<evidence type="ECO:0000313" key="3">
    <source>
        <dbReference type="Proteomes" id="UP000299102"/>
    </source>
</evidence>
<reference evidence="2 3" key="1">
    <citation type="journal article" date="2019" name="Commun. Biol.">
        <title>The bagworm genome reveals a unique fibroin gene that provides high tensile strength.</title>
        <authorList>
            <person name="Kono N."/>
            <person name="Nakamura H."/>
            <person name="Ohtoshi R."/>
            <person name="Tomita M."/>
            <person name="Numata K."/>
            <person name="Arakawa K."/>
        </authorList>
    </citation>
    <scope>NUCLEOTIDE SEQUENCE [LARGE SCALE GENOMIC DNA]</scope>
</reference>
<evidence type="ECO:0000313" key="2">
    <source>
        <dbReference type="EMBL" id="GBP37627.1"/>
    </source>
</evidence>
<feature type="region of interest" description="Disordered" evidence="1">
    <location>
        <begin position="1"/>
        <end position="21"/>
    </location>
</feature>
<sequence>MTGAVHARMSRSGRISSQHAAPTDGQNFIMYSDEFGRIAQQPKPVAGIELIKQIFDAWKDSRDTNGVFCDLSEAFDCVHHNIIMASRVDPSDFYSFI</sequence>
<dbReference type="AlphaFoldDB" id="A0A4C1VH64"/>
<proteinExistence type="predicted"/>
<organism evidence="2 3">
    <name type="scientific">Eumeta variegata</name>
    <name type="common">Bagworm moth</name>
    <name type="synonym">Eumeta japonica</name>
    <dbReference type="NCBI Taxonomy" id="151549"/>
    <lineage>
        <taxon>Eukaryota</taxon>
        <taxon>Metazoa</taxon>
        <taxon>Ecdysozoa</taxon>
        <taxon>Arthropoda</taxon>
        <taxon>Hexapoda</taxon>
        <taxon>Insecta</taxon>
        <taxon>Pterygota</taxon>
        <taxon>Neoptera</taxon>
        <taxon>Endopterygota</taxon>
        <taxon>Lepidoptera</taxon>
        <taxon>Glossata</taxon>
        <taxon>Ditrysia</taxon>
        <taxon>Tineoidea</taxon>
        <taxon>Psychidae</taxon>
        <taxon>Oiketicinae</taxon>
        <taxon>Eumeta</taxon>
    </lineage>
</organism>
<evidence type="ECO:0008006" key="4">
    <source>
        <dbReference type="Google" id="ProtNLM"/>
    </source>
</evidence>
<keyword evidence="3" id="KW-1185">Reference proteome</keyword>
<dbReference type="OrthoDB" id="6819250at2759"/>
<protein>
    <recommendedName>
        <fullName evidence="4">Reverse transcriptase domain-containing protein</fullName>
    </recommendedName>
</protein>
<dbReference type="EMBL" id="BGZK01000336">
    <property type="protein sequence ID" value="GBP37627.1"/>
    <property type="molecule type" value="Genomic_DNA"/>
</dbReference>
<accession>A0A4C1VH64</accession>
<evidence type="ECO:0000256" key="1">
    <source>
        <dbReference type="SAM" id="MobiDB-lite"/>
    </source>
</evidence>
<comment type="caution">
    <text evidence="2">The sequence shown here is derived from an EMBL/GenBank/DDBJ whole genome shotgun (WGS) entry which is preliminary data.</text>
</comment>
<dbReference type="Proteomes" id="UP000299102">
    <property type="component" value="Unassembled WGS sequence"/>
</dbReference>
<name>A0A4C1VH64_EUMVA</name>